<evidence type="ECO:0000313" key="3">
    <source>
        <dbReference type="Proteomes" id="UP000322084"/>
    </source>
</evidence>
<protein>
    <submittedName>
        <fullName evidence="2">Uncharacterized protein</fullName>
    </submittedName>
</protein>
<comment type="caution">
    <text evidence="2">The sequence shown here is derived from an EMBL/GenBank/DDBJ whole genome shotgun (WGS) entry which is preliminary data.</text>
</comment>
<dbReference type="AlphaFoldDB" id="A0A5A7MPQ8"/>
<organism evidence="2 3">
    <name type="scientific">Iodidimonas gelatinilytica</name>
    <dbReference type="NCBI Taxonomy" id="1236966"/>
    <lineage>
        <taxon>Bacteria</taxon>
        <taxon>Pseudomonadati</taxon>
        <taxon>Pseudomonadota</taxon>
        <taxon>Alphaproteobacteria</taxon>
        <taxon>Iodidimonadales</taxon>
        <taxon>Iodidimonadaceae</taxon>
        <taxon>Iodidimonas</taxon>
    </lineage>
</organism>
<feature type="transmembrane region" description="Helical" evidence="1">
    <location>
        <begin position="108"/>
        <end position="129"/>
    </location>
</feature>
<dbReference type="RefSeq" id="WP_150000068.1">
    <property type="nucleotide sequence ID" value="NZ_BKCL01000003.1"/>
</dbReference>
<sequence>MSQMTQERFEQIVSAYGADMRRWPSAERADAAAFLAQNETLDVVAKARTLDHFLDSETPCAPASPDFLQSLMAIPRQSRSDILHDDRYGGFAAQPAGWQTAFKNRPRVAIYAPSTAFVVAMIMGLWFGASNWVGTSETVDLTPYLMGSDIAFYEDSEE</sequence>
<gene>
    <name evidence="2" type="ORF">JCM17844_12710</name>
</gene>
<evidence type="ECO:0000313" key="2">
    <source>
        <dbReference type="EMBL" id="GEQ97634.1"/>
    </source>
</evidence>
<proteinExistence type="predicted"/>
<reference evidence="2 3" key="1">
    <citation type="submission" date="2019-09" db="EMBL/GenBank/DDBJ databases">
        <title>NBRP : Genome information of microbial organism related human and environment.</title>
        <authorList>
            <person name="Hattori M."/>
            <person name="Oshima K."/>
            <person name="Inaba H."/>
            <person name="Suda W."/>
            <person name="Sakamoto M."/>
            <person name="Iino T."/>
            <person name="Kitahara M."/>
            <person name="Oshida Y."/>
            <person name="Iida T."/>
            <person name="Kudo T."/>
            <person name="Itoh T."/>
            <person name="Ohkuma M."/>
        </authorList>
    </citation>
    <scope>NUCLEOTIDE SEQUENCE [LARGE SCALE GENOMIC DNA]</scope>
    <source>
        <strain evidence="2 3">Hi-2</strain>
    </source>
</reference>
<dbReference type="Proteomes" id="UP000322084">
    <property type="component" value="Unassembled WGS sequence"/>
</dbReference>
<keyword evidence="1" id="KW-1133">Transmembrane helix</keyword>
<keyword evidence="1" id="KW-0472">Membrane</keyword>
<keyword evidence="1" id="KW-0812">Transmembrane</keyword>
<evidence type="ECO:0000256" key="1">
    <source>
        <dbReference type="SAM" id="Phobius"/>
    </source>
</evidence>
<name>A0A5A7MPQ8_9PROT</name>
<accession>A0A5A7MPQ8</accession>
<dbReference type="EMBL" id="BKCL01000003">
    <property type="protein sequence ID" value="GEQ97634.1"/>
    <property type="molecule type" value="Genomic_DNA"/>
</dbReference>